<name>A0ABR2BPF3_9ROSI</name>
<sequence>MKFKEEQMMYRMNKLLKENMDVLPGKVKGDSSKFWRPKGHVWCYRDGWMVVAADVVCDEWSHSIAGNEDHHQAWSLRLAVDMLLES</sequence>
<reference evidence="1 2" key="1">
    <citation type="journal article" date="2024" name="G3 (Bethesda)">
        <title>Genome assembly of Hibiscus sabdariffa L. provides insights into metabolisms of medicinal natural products.</title>
        <authorList>
            <person name="Kim T."/>
        </authorList>
    </citation>
    <scope>NUCLEOTIDE SEQUENCE [LARGE SCALE GENOMIC DNA]</scope>
    <source>
        <strain evidence="1">TK-2024</strain>
        <tissue evidence="1">Old leaves</tissue>
    </source>
</reference>
<evidence type="ECO:0000313" key="1">
    <source>
        <dbReference type="EMBL" id="KAK8508812.1"/>
    </source>
</evidence>
<organism evidence="1 2">
    <name type="scientific">Hibiscus sabdariffa</name>
    <name type="common">roselle</name>
    <dbReference type="NCBI Taxonomy" id="183260"/>
    <lineage>
        <taxon>Eukaryota</taxon>
        <taxon>Viridiplantae</taxon>
        <taxon>Streptophyta</taxon>
        <taxon>Embryophyta</taxon>
        <taxon>Tracheophyta</taxon>
        <taxon>Spermatophyta</taxon>
        <taxon>Magnoliopsida</taxon>
        <taxon>eudicotyledons</taxon>
        <taxon>Gunneridae</taxon>
        <taxon>Pentapetalae</taxon>
        <taxon>rosids</taxon>
        <taxon>malvids</taxon>
        <taxon>Malvales</taxon>
        <taxon>Malvaceae</taxon>
        <taxon>Malvoideae</taxon>
        <taxon>Hibiscus</taxon>
    </lineage>
</organism>
<proteinExistence type="predicted"/>
<evidence type="ECO:0000313" key="2">
    <source>
        <dbReference type="Proteomes" id="UP001472677"/>
    </source>
</evidence>
<dbReference type="EMBL" id="JBBPBM010000097">
    <property type="protein sequence ID" value="KAK8508812.1"/>
    <property type="molecule type" value="Genomic_DNA"/>
</dbReference>
<gene>
    <name evidence="1" type="ORF">V6N12_034914</name>
</gene>
<keyword evidence="2" id="KW-1185">Reference proteome</keyword>
<comment type="caution">
    <text evidence="1">The sequence shown here is derived from an EMBL/GenBank/DDBJ whole genome shotgun (WGS) entry which is preliminary data.</text>
</comment>
<evidence type="ECO:0008006" key="3">
    <source>
        <dbReference type="Google" id="ProtNLM"/>
    </source>
</evidence>
<protein>
    <recommendedName>
        <fullName evidence="3">RNase H type-1 domain-containing protein</fullName>
    </recommendedName>
</protein>
<accession>A0ABR2BPF3</accession>
<dbReference type="Proteomes" id="UP001472677">
    <property type="component" value="Unassembled WGS sequence"/>
</dbReference>